<feature type="active site" evidence="3">
    <location>
        <position position="298"/>
    </location>
</feature>
<dbReference type="EMBL" id="NHYD01003948">
    <property type="protein sequence ID" value="PPQ68835.1"/>
    <property type="molecule type" value="Genomic_DNA"/>
</dbReference>
<dbReference type="Proteomes" id="UP000283269">
    <property type="component" value="Unassembled WGS sequence"/>
</dbReference>
<dbReference type="PANTHER" id="PTHR47966:SF51">
    <property type="entry name" value="BETA-SITE APP-CLEAVING ENZYME, ISOFORM A-RELATED"/>
    <property type="match status" value="1"/>
</dbReference>
<dbReference type="SUPFAM" id="SSF50630">
    <property type="entry name" value="Acid proteases"/>
    <property type="match status" value="1"/>
</dbReference>
<dbReference type="Pfam" id="PF00026">
    <property type="entry name" value="Asp"/>
    <property type="match status" value="1"/>
</dbReference>
<evidence type="ECO:0000256" key="3">
    <source>
        <dbReference type="PIRSR" id="PIRSR601461-1"/>
    </source>
</evidence>
<keyword evidence="4" id="KW-0645">Protease</keyword>
<feature type="region of interest" description="Disordered" evidence="5">
    <location>
        <begin position="37"/>
        <end position="93"/>
    </location>
</feature>
<organism evidence="7 8">
    <name type="scientific">Psilocybe cyanescens</name>
    <dbReference type="NCBI Taxonomy" id="93625"/>
    <lineage>
        <taxon>Eukaryota</taxon>
        <taxon>Fungi</taxon>
        <taxon>Dikarya</taxon>
        <taxon>Basidiomycota</taxon>
        <taxon>Agaricomycotina</taxon>
        <taxon>Agaricomycetes</taxon>
        <taxon>Agaricomycetidae</taxon>
        <taxon>Agaricales</taxon>
        <taxon>Agaricineae</taxon>
        <taxon>Strophariaceae</taxon>
        <taxon>Psilocybe</taxon>
    </lineage>
</organism>
<dbReference type="GO" id="GO:0004190">
    <property type="term" value="F:aspartic-type endopeptidase activity"/>
    <property type="evidence" value="ECO:0007669"/>
    <property type="project" value="UniProtKB-KW"/>
</dbReference>
<dbReference type="GO" id="GO:0006508">
    <property type="term" value="P:proteolysis"/>
    <property type="evidence" value="ECO:0007669"/>
    <property type="project" value="UniProtKB-KW"/>
</dbReference>
<dbReference type="InterPro" id="IPR021109">
    <property type="entry name" value="Peptidase_aspartic_dom_sf"/>
</dbReference>
<keyword evidence="4" id="KW-0378">Hydrolase</keyword>
<gene>
    <name evidence="7" type="ORF">CVT25_008883</name>
</gene>
<feature type="compositionally biased region" description="Basic residues" evidence="5">
    <location>
        <begin position="51"/>
        <end position="60"/>
    </location>
</feature>
<keyword evidence="2 4" id="KW-0064">Aspartyl protease</keyword>
<evidence type="ECO:0000313" key="8">
    <source>
        <dbReference type="Proteomes" id="UP000283269"/>
    </source>
</evidence>
<proteinExistence type="inferred from homology"/>
<dbReference type="InterPro" id="IPR034164">
    <property type="entry name" value="Pepsin-like_dom"/>
</dbReference>
<dbReference type="Gene3D" id="2.40.70.10">
    <property type="entry name" value="Acid Proteases"/>
    <property type="match status" value="2"/>
</dbReference>
<dbReference type="STRING" id="93625.A0A409VRC5"/>
<name>A0A409VRC5_PSICY</name>
<dbReference type="PROSITE" id="PS51767">
    <property type="entry name" value="PEPTIDASE_A1"/>
    <property type="match status" value="1"/>
</dbReference>
<evidence type="ECO:0000256" key="1">
    <source>
        <dbReference type="ARBA" id="ARBA00007447"/>
    </source>
</evidence>
<reference evidence="7 8" key="1">
    <citation type="journal article" date="2018" name="Evol. Lett.">
        <title>Horizontal gene cluster transfer increased hallucinogenic mushroom diversity.</title>
        <authorList>
            <person name="Reynolds H.T."/>
            <person name="Vijayakumar V."/>
            <person name="Gluck-Thaler E."/>
            <person name="Korotkin H.B."/>
            <person name="Matheny P.B."/>
            <person name="Slot J.C."/>
        </authorList>
    </citation>
    <scope>NUCLEOTIDE SEQUENCE [LARGE SCALE GENOMIC DNA]</scope>
    <source>
        <strain evidence="7 8">2631</strain>
    </source>
</reference>
<evidence type="ECO:0000313" key="7">
    <source>
        <dbReference type="EMBL" id="PPQ68835.1"/>
    </source>
</evidence>
<comment type="similarity">
    <text evidence="1 4">Belongs to the peptidase A1 family.</text>
</comment>
<dbReference type="InterPro" id="IPR001461">
    <property type="entry name" value="Aspartic_peptidase_A1"/>
</dbReference>
<evidence type="ECO:0000256" key="5">
    <source>
        <dbReference type="SAM" id="MobiDB-lite"/>
    </source>
</evidence>
<keyword evidence="8" id="KW-1185">Reference proteome</keyword>
<feature type="domain" description="Peptidase A1" evidence="6">
    <location>
        <begin position="105"/>
        <end position="426"/>
    </location>
</feature>
<dbReference type="CDD" id="cd05471">
    <property type="entry name" value="pepsin_like"/>
    <property type="match status" value="1"/>
</dbReference>
<sequence>MSHIIIKSIPFTTHVKQGAKHLLAHDKARAQKLVQGLHPHGPLGHKAVAAGRHRHHHHRKPHEDPAPTPTPTEPTEPTEPAPVPPAGDPEAAKNSIDVTDAGVTYTMSVGVGSPATQYTLLIDTGSSNTWVGANKAYKQTSTSKSTRNTVNVTYGSGSFSGTEFTDEVTLGSLAIKNQSIGVASKATGFDDVDGILGFGELAGTVSNTPNVPTVTQNLFTQKLIPTESIGISYEPTTSEGVLNGELTFGTTDTSKTTSDVTFVPITSTSPASNYWGIDQSLSYGQDSSPILTSSGIVDTGTTLLLIATDAFQAYQQATGATLDQTTGLLTVTDEQFSNMQSLFFKIGSTTLEFTPNAQIWPRSQNSTLGGEEGKIYLITSDLGNNSGTGLDFIISDWYILSALDGFAFLQRFYSVYDTTNAQVGFATTPFTDAETN</sequence>
<evidence type="ECO:0000256" key="4">
    <source>
        <dbReference type="RuleBase" id="RU000454"/>
    </source>
</evidence>
<dbReference type="OrthoDB" id="660550at2759"/>
<dbReference type="PRINTS" id="PR00792">
    <property type="entry name" value="PEPSIN"/>
</dbReference>
<accession>A0A409VRC5</accession>
<dbReference type="PROSITE" id="PS00141">
    <property type="entry name" value="ASP_PROTEASE"/>
    <property type="match status" value="2"/>
</dbReference>
<dbReference type="InterPro" id="IPR033121">
    <property type="entry name" value="PEPTIDASE_A1"/>
</dbReference>
<evidence type="ECO:0000259" key="6">
    <source>
        <dbReference type="PROSITE" id="PS51767"/>
    </source>
</evidence>
<feature type="active site" evidence="3">
    <location>
        <position position="123"/>
    </location>
</feature>
<evidence type="ECO:0000256" key="2">
    <source>
        <dbReference type="ARBA" id="ARBA00022750"/>
    </source>
</evidence>
<dbReference type="PANTHER" id="PTHR47966">
    <property type="entry name" value="BETA-SITE APP-CLEAVING ENZYME, ISOFORM A-RELATED"/>
    <property type="match status" value="1"/>
</dbReference>
<dbReference type="InterPro" id="IPR001969">
    <property type="entry name" value="Aspartic_peptidase_AS"/>
</dbReference>
<protein>
    <recommendedName>
        <fullName evidence="6">Peptidase A1 domain-containing protein</fullName>
    </recommendedName>
</protein>
<dbReference type="AlphaFoldDB" id="A0A409VRC5"/>
<dbReference type="InParanoid" id="A0A409VRC5"/>
<feature type="compositionally biased region" description="Pro residues" evidence="5">
    <location>
        <begin position="66"/>
        <end position="87"/>
    </location>
</feature>
<comment type="caution">
    <text evidence="7">The sequence shown here is derived from an EMBL/GenBank/DDBJ whole genome shotgun (WGS) entry which is preliminary data.</text>
</comment>